<gene>
    <name evidence="2" type="ORF">Mterra_03929</name>
</gene>
<proteinExistence type="predicted"/>
<evidence type="ECO:0000313" key="2">
    <source>
        <dbReference type="EMBL" id="RIH75945.1"/>
    </source>
</evidence>
<dbReference type="AlphaFoldDB" id="A0A399DUS2"/>
<keyword evidence="3" id="KW-1185">Reference proteome</keyword>
<accession>A0A399DUS2</accession>
<sequence>MVEGSANTVTVSSWAELLEVLYRGSWNPQIGRHRLNVAFRGTARADHGLQTSLSRLVAGRSYELEAHVLRAFRKYAYEARVDDAEWNWLALAQHHGLPTRLLDWTYSPLVALHFATHDPAHFEHDGAVWAVDFARTNALLPEALRRVLREEGTPVFTAEMLSRVARGLREFDRLGEEDFVVFFEPPSLDERIVNQQALFSLASRPDLDLREWLEGLGERSPGAYRLIRLPAALKWEVRDKLDQAGVTERVLFPGLDGLSRWLTRYYMKR</sequence>
<comment type="caution">
    <text evidence="2">The sequence shown here is derived from an EMBL/GenBank/DDBJ whole genome shotgun (WGS) entry which is preliminary data.</text>
</comment>
<dbReference type="RefSeq" id="WP_218022990.1">
    <property type="nucleotide sequence ID" value="NZ_QXDL01000338.1"/>
</dbReference>
<feature type="domain" description="FRG" evidence="1">
    <location>
        <begin position="33"/>
        <end position="129"/>
    </location>
</feature>
<dbReference type="InterPro" id="IPR014966">
    <property type="entry name" value="FRG-dom"/>
</dbReference>
<name>A0A399DUS2_9DEIN</name>
<dbReference type="Pfam" id="PF08867">
    <property type="entry name" value="FRG"/>
    <property type="match status" value="1"/>
</dbReference>
<dbReference type="SMART" id="SM00901">
    <property type="entry name" value="FRG"/>
    <property type="match status" value="1"/>
</dbReference>
<dbReference type="EMBL" id="QXDL01000338">
    <property type="protein sequence ID" value="RIH75945.1"/>
    <property type="molecule type" value="Genomic_DNA"/>
</dbReference>
<dbReference type="Proteomes" id="UP000265715">
    <property type="component" value="Unassembled WGS sequence"/>
</dbReference>
<protein>
    <submittedName>
        <fullName evidence="2">FRG domain protein</fullName>
    </submittedName>
</protein>
<reference evidence="2 3" key="1">
    <citation type="submission" date="2018-08" db="EMBL/GenBank/DDBJ databases">
        <title>Meiothermus terrae DSM 26712 genome sequencing project.</title>
        <authorList>
            <person name="Da Costa M.S."/>
            <person name="Albuquerque L."/>
            <person name="Raposo P."/>
            <person name="Froufe H.J.C."/>
            <person name="Barroso C.S."/>
            <person name="Egas C."/>
        </authorList>
    </citation>
    <scope>NUCLEOTIDE SEQUENCE [LARGE SCALE GENOMIC DNA]</scope>
    <source>
        <strain evidence="2 3">DSM 26712</strain>
    </source>
</reference>
<evidence type="ECO:0000313" key="3">
    <source>
        <dbReference type="Proteomes" id="UP000265715"/>
    </source>
</evidence>
<evidence type="ECO:0000259" key="1">
    <source>
        <dbReference type="SMART" id="SM00901"/>
    </source>
</evidence>
<organism evidence="2 3">
    <name type="scientific">Calidithermus terrae</name>
    <dbReference type="NCBI Taxonomy" id="1408545"/>
    <lineage>
        <taxon>Bacteria</taxon>
        <taxon>Thermotogati</taxon>
        <taxon>Deinococcota</taxon>
        <taxon>Deinococci</taxon>
        <taxon>Thermales</taxon>
        <taxon>Thermaceae</taxon>
        <taxon>Calidithermus</taxon>
    </lineage>
</organism>